<dbReference type="InterPro" id="IPR044066">
    <property type="entry name" value="TRIAD_supradom"/>
</dbReference>
<dbReference type="PROSITE" id="PS51873">
    <property type="entry name" value="TRIAD"/>
    <property type="match status" value="1"/>
</dbReference>
<dbReference type="CDD" id="cd22584">
    <property type="entry name" value="Rcat_RBR_unk"/>
    <property type="match status" value="1"/>
</dbReference>
<evidence type="ECO:0000256" key="4">
    <source>
        <dbReference type="ARBA" id="ARBA00022723"/>
    </source>
</evidence>
<feature type="compositionally biased region" description="Polar residues" evidence="9">
    <location>
        <begin position="29"/>
        <end position="41"/>
    </location>
</feature>
<evidence type="ECO:0000259" key="10">
    <source>
        <dbReference type="PROSITE" id="PS51873"/>
    </source>
</evidence>
<accession>A0A8H5SEI4</accession>
<dbReference type="SUPFAM" id="SSF57850">
    <property type="entry name" value="RING/U-box"/>
    <property type="match status" value="2"/>
</dbReference>
<dbReference type="GO" id="GO:0061630">
    <property type="term" value="F:ubiquitin protein ligase activity"/>
    <property type="evidence" value="ECO:0007669"/>
    <property type="project" value="UniProtKB-EC"/>
</dbReference>
<dbReference type="EMBL" id="JAAQRI010000021">
    <property type="protein sequence ID" value="KAF5649514.1"/>
    <property type="molecule type" value="Genomic_DNA"/>
</dbReference>
<feature type="region of interest" description="Disordered" evidence="9">
    <location>
        <begin position="1"/>
        <end position="20"/>
    </location>
</feature>
<dbReference type="GeneID" id="59308708"/>
<dbReference type="InterPro" id="IPR017907">
    <property type="entry name" value="Znf_RING_CS"/>
</dbReference>
<dbReference type="RefSeq" id="XP_037211981.1">
    <property type="nucleotide sequence ID" value="XM_037356438.1"/>
</dbReference>
<evidence type="ECO:0000256" key="3">
    <source>
        <dbReference type="ARBA" id="ARBA00022679"/>
    </source>
</evidence>
<evidence type="ECO:0000256" key="7">
    <source>
        <dbReference type="ARBA" id="ARBA00022786"/>
    </source>
</evidence>
<evidence type="ECO:0000256" key="6">
    <source>
        <dbReference type="ARBA" id="ARBA00022771"/>
    </source>
</evidence>
<dbReference type="InterPro" id="IPR031127">
    <property type="entry name" value="E3_UB_ligase_RBR"/>
</dbReference>
<dbReference type="Proteomes" id="UP000530670">
    <property type="component" value="Unassembled WGS sequence"/>
</dbReference>
<name>A0A8H5SEI4_9HYPO</name>
<evidence type="ECO:0000256" key="2">
    <source>
        <dbReference type="ARBA" id="ARBA00012251"/>
    </source>
</evidence>
<sequence length="578" mass="64242">MDGQQDYDEDTSSEDALPVIWVKSSYEVSIQRGRQNEQTPEQHVGEEPDTQDDSSHDEEDLDSEMDVDDEGIEYTSDMSEDLSDGKLGFQSGEDSEDSEDHGVEMEPDSAGDVDLENMFDGLSDEFSDFEAGEDTEEHQPNRVSDSQDETSNDEMSVDDEDGEASGDMSKTLSDGASDDEQGGETGQQSHQLVAPEDSETEEPTQIETEDCTACYTEDIPVTLLQELICGHVYCRPCLIHIFKTSLLFASHFPARCCYEEIPLEAIEAHMHQSDVQRYREKLLEHRTINRTYCSNRQCLEFIPPNNISDGGEPCYGHEAECPACKEVTCTKCKDKRHTGACEKKADMDQTLDLAQSEGWKRCSRCGHLIEKIDGCYHIICHCGYEFCYKMPIQPLNNTTPCPIGTQCEPSSAPTDALAPCVSAMAAETLSRISTAGLRMIISNRGEVCEAADHRRISGDRLNTPPATRMKPSLFVLTTRSDDRIYMIDVKSVFDPDCAIYSRRVLLNKIPQGTTLTQIANAVYGVYTTHVVNGCCWQLSMLTAKASEASDYLRNDTRIDSEETCALEYIGLQIGDGLG</sequence>
<evidence type="ECO:0000256" key="1">
    <source>
        <dbReference type="ARBA" id="ARBA00001798"/>
    </source>
</evidence>
<proteinExistence type="predicted"/>
<reference evidence="11 12" key="1">
    <citation type="submission" date="2020-05" db="EMBL/GenBank/DDBJ databases">
        <title>Identification and distribution of gene clusters putatively required for synthesis of sphingolipid metabolism inhibitors in phylogenetically diverse species of the filamentous fungus Fusarium.</title>
        <authorList>
            <person name="Kim H.-S."/>
            <person name="Busman M."/>
            <person name="Brown D.W."/>
            <person name="Divon H."/>
            <person name="Uhlig S."/>
            <person name="Proctor R.H."/>
        </authorList>
    </citation>
    <scope>NUCLEOTIDE SEQUENCE [LARGE SCALE GENOMIC DNA]</scope>
    <source>
        <strain evidence="11 12">NRRL 66243</strain>
    </source>
</reference>
<dbReference type="GO" id="GO:0016567">
    <property type="term" value="P:protein ubiquitination"/>
    <property type="evidence" value="ECO:0007669"/>
    <property type="project" value="InterPro"/>
</dbReference>
<evidence type="ECO:0000256" key="9">
    <source>
        <dbReference type="SAM" id="MobiDB-lite"/>
    </source>
</evidence>
<feature type="compositionally biased region" description="Acidic residues" evidence="9">
    <location>
        <begin position="93"/>
        <end position="136"/>
    </location>
</feature>
<gene>
    <name evidence="11" type="ORF">FTJAE_951</name>
</gene>
<keyword evidence="8" id="KW-0862">Zinc</keyword>
<dbReference type="Gene3D" id="1.20.120.1750">
    <property type="match status" value="1"/>
</dbReference>
<dbReference type="AlphaFoldDB" id="A0A8H5SEI4"/>
<keyword evidence="12" id="KW-1185">Reference proteome</keyword>
<feature type="region of interest" description="Disordered" evidence="9">
    <location>
        <begin position="29"/>
        <end position="206"/>
    </location>
</feature>
<evidence type="ECO:0000256" key="5">
    <source>
        <dbReference type="ARBA" id="ARBA00022737"/>
    </source>
</evidence>
<feature type="compositionally biased region" description="Acidic residues" evidence="9">
    <location>
        <begin position="196"/>
        <end position="206"/>
    </location>
</feature>
<dbReference type="Pfam" id="PF01485">
    <property type="entry name" value="IBR"/>
    <property type="match status" value="1"/>
</dbReference>
<keyword evidence="7" id="KW-0833">Ubl conjugation pathway</keyword>
<dbReference type="GO" id="GO:0008270">
    <property type="term" value="F:zinc ion binding"/>
    <property type="evidence" value="ECO:0007669"/>
    <property type="project" value="UniProtKB-KW"/>
</dbReference>
<dbReference type="EC" id="2.3.2.31" evidence="2"/>
<keyword evidence="5" id="KW-0677">Repeat</keyword>
<protein>
    <recommendedName>
        <fullName evidence="2">RBR-type E3 ubiquitin transferase</fullName>
        <ecNumber evidence="2">2.3.2.31</ecNumber>
    </recommendedName>
</protein>
<organism evidence="11 12">
    <name type="scientific">Fusarium tjaetaba</name>
    <dbReference type="NCBI Taxonomy" id="1567544"/>
    <lineage>
        <taxon>Eukaryota</taxon>
        <taxon>Fungi</taxon>
        <taxon>Dikarya</taxon>
        <taxon>Ascomycota</taxon>
        <taxon>Pezizomycotina</taxon>
        <taxon>Sordariomycetes</taxon>
        <taxon>Hypocreomycetidae</taxon>
        <taxon>Hypocreales</taxon>
        <taxon>Nectriaceae</taxon>
        <taxon>Fusarium</taxon>
        <taxon>Fusarium fujikuroi species complex</taxon>
    </lineage>
</organism>
<evidence type="ECO:0000313" key="11">
    <source>
        <dbReference type="EMBL" id="KAF5649514.1"/>
    </source>
</evidence>
<feature type="compositionally biased region" description="Acidic residues" evidence="9">
    <location>
        <begin position="146"/>
        <end position="164"/>
    </location>
</feature>
<comment type="caution">
    <text evidence="11">The sequence shown here is derived from an EMBL/GenBank/DDBJ whole genome shotgun (WGS) entry which is preliminary data.</text>
</comment>
<dbReference type="OrthoDB" id="10009520at2759"/>
<dbReference type="PANTHER" id="PTHR11685">
    <property type="entry name" value="RBR FAMILY RING FINGER AND IBR DOMAIN-CONTAINING"/>
    <property type="match status" value="1"/>
</dbReference>
<comment type="catalytic activity">
    <reaction evidence="1">
        <text>[E2 ubiquitin-conjugating enzyme]-S-ubiquitinyl-L-cysteine + [acceptor protein]-L-lysine = [E2 ubiquitin-conjugating enzyme]-L-cysteine + [acceptor protein]-N(6)-ubiquitinyl-L-lysine.</text>
        <dbReference type="EC" id="2.3.2.31"/>
    </reaction>
</comment>
<feature type="compositionally biased region" description="Acidic residues" evidence="9">
    <location>
        <begin position="47"/>
        <end position="82"/>
    </location>
</feature>
<dbReference type="InterPro" id="IPR002867">
    <property type="entry name" value="IBR_dom"/>
</dbReference>
<dbReference type="Pfam" id="PF26200">
    <property type="entry name" value="Rcat_RNF216"/>
    <property type="match status" value="1"/>
</dbReference>
<evidence type="ECO:0000313" key="12">
    <source>
        <dbReference type="Proteomes" id="UP000530670"/>
    </source>
</evidence>
<evidence type="ECO:0000256" key="8">
    <source>
        <dbReference type="ARBA" id="ARBA00022833"/>
    </source>
</evidence>
<feature type="compositionally biased region" description="Acidic residues" evidence="9">
    <location>
        <begin position="1"/>
        <end position="13"/>
    </location>
</feature>
<keyword evidence="4" id="KW-0479">Metal-binding</keyword>
<feature type="domain" description="RING-type" evidence="10">
    <location>
        <begin position="207"/>
        <end position="411"/>
    </location>
</feature>
<dbReference type="PROSITE" id="PS00518">
    <property type="entry name" value="ZF_RING_1"/>
    <property type="match status" value="1"/>
</dbReference>
<keyword evidence="6" id="KW-0863">Zinc-finger</keyword>
<dbReference type="CDD" id="cd20335">
    <property type="entry name" value="BRcat_RBR"/>
    <property type="match status" value="1"/>
</dbReference>
<keyword evidence="3" id="KW-0808">Transferase</keyword>